<dbReference type="OrthoDB" id="9816036at2"/>
<feature type="transmembrane region" description="Helical" evidence="1">
    <location>
        <begin position="128"/>
        <end position="146"/>
    </location>
</feature>
<keyword evidence="1" id="KW-0812">Transmembrane</keyword>
<keyword evidence="1" id="KW-1133">Transmembrane helix</keyword>
<dbReference type="STRING" id="216903.SAMN05444371_1562"/>
<evidence type="ECO:0000256" key="1">
    <source>
        <dbReference type="SAM" id="Phobius"/>
    </source>
</evidence>
<evidence type="ECO:0000313" key="2">
    <source>
        <dbReference type="EMBL" id="SHK24764.1"/>
    </source>
</evidence>
<dbReference type="AlphaFoldDB" id="A0A1M6QX42"/>
<name>A0A1M6QX42_9FLAO</name>
<proteinExistence type="predicted"/>
<dbReference type="Proteomes" id="UP000184498">
    <property type="component" value="Unassembled WGS sequence"/>
</dbReference>
<accession>A0A1M6QX42</accession>
<dbReference type="RefSeq" id="WP_072997252.1">
    <property type="nucleotide sequence ID" value="NZ_FRAM01000002.1"/>
</dbReference>
<dbReference type="EMBL" id="FRAM01000002">
    <property type="protein sequence ID" value="SHK24764.1"/>
    <property type="molecule type" value="Genomic_DNA"/>
</dbReference>
<gene>
    <name evidence="2" type="ORF">SAMN05444371_1562</name>
</gene>
<protein>
    <submittedName>
        <fullName evidence="2">Uncharacterized protein</fullName>
    </submittedName>
</protein>
<organism evidence="2 3">
    <name type="scientific">Epilithonimonas mollis</name>
    <dbReference type="NCBI Taxonomy" id="216903"/>
    <lineage>
        <taxon>Bacteria</taxon>
        <taxon>Pseudomonadati</taxon>
        <taxon>Bacteroidota</taxon>
        <taxon>Flavobacteriia</taxon>
        <taxon>Flavobacteriales</taxon>
        <taxon>Weeksellaceae</taxon>
        <taxon>Chryseobacterium group</taxon>
        <taxon>Epilithonimonas</taxon>
    </lineage>
</organism>
<keyword evidence="1" id="KW-0472">Membrane</keyword>
<keyword evidence="3" id="KW-1185">Reference proteome</keyword>
<evidence type="ECO:0000313" key="3">
    <source>
        <dbReference type="Proteomes" id="UP000184498"/>
    </source>
</evidence>
<sequence length="211" mass="24849">MELHEHFDEIHPKVLNFLNDNEEKIIEGYEENDGHPFQHVFNSFLNLFKVRFPLVTNSEVNIFRYFFVEKLQSHFRKELQDSIEVCSQTYFGNYYITFVKINLDPKDVSSVYAVKPKLDNPRIAKQHGAFLIFGISPSLFTVFGLYKPMAKFNKKWIERGSDSDQRIIIDKKSKTQILQQLESFGFNQATLFPEVDIVASFVKFKYLKKLD</sequence>
<reference evidence="3" key="1">
    <citation type="submission" date="2016-11" db="EMBL/GenBank/DDBJ databases">
        <authorList>
            <person name="Varghese N."/>
            <person name="Submissions S."/>
        </authorList>
    </citation>
    <scope>NUCLEOTIDE SEQUENCE [LARGE SCALE GENOMIC DNA]</scope>
    <source>
        <strain evidence="3">DSM 18016</strain>
    </source>
</reference>